<accession>B3SEP5</accession>
<evidence type="ECO:0008006" key="3">
    <source>
        <dbReference type="Google" id="ProtNLM"/>
    </source>
</evidence>
<dbReference type="RefSeq" id="XP_002118714.1">
    <property type="nucleotide sequence ID" value="XM_002118678.1"/>
</dbReference>
<sequence length="271" mass="30052">MKPGYPNITGRPLEIIDNSLQYLNSNIEVKKCVKPAMGDSNGDCSFNIMDAAYIKIESSKALQPLNVSLDYDHNQVVDYADALFLVKVFYNLARFIKSVSVNIPHNKTDCKLKIVLQLMKGYGEVTSDKPDLYVAFTYGNNSIAHFMSTSRFEVGQMMREGTVTGNTINGVIVKAESDNARNYHISATTSHAIGKVGISIFQVLRDSRNSVGNIAISSSVGTKQPYLYSETVKIQLASNLSVVYKNGFSPMQIYNINTSTYLCYYPVTTKQ</sequence>
<dbReference type="HOGENOM" id="CLU_1028887_0_0_1"/>
<gene>
    <name evidence="1" type="ORF">TRIADDRAFT_62730</name>
</gene>
<name>B3SEP5_TRIAD</name>
<evidence type="ECO:0000313" key="2">
    <source>
        <dbReference type="Proteomes" id="UP000009022"/>
    </source>
</evidence>
<dbReference type="InParanoid" id="B3SEP5"/>
<evidence type="ECO:0000313" key="1">
    <source>
        <dbReference type="EMBL" id="EDV18800.1"/>
    </source>
</evidence>
<dbReference type="AlphaFoldDB" id="B3SEP5"/>
<dbReference type="GeneID" id="6759928"/>
<dbReference type="KEGG" id="tad:TRIADDRAFT_62730"/>
<reference evidence="1 2" key="1">
    <citation type="journal article" date="2008" name="Nature">
        <title>The Trichoplax genome and the nature of placozoans.</title>
        <authorList>
            <person name="Srivastava M."/>
            <person name="Begovic E."/>
            <person name="Chapman J."/>
            <person name="Putnam N.H."/>
            <person name="Hellsten U."/>
            <person name="Kawashima T."/>
            <person name="Kuo A."/>
            <person name="Mitros T."/>
            <person name="Salamov A."/>
            <person name="Carpenter M.L."/>
            <person name="Signorovitch A.Y."/>
            <person name="Moreno M.A."/>
            <person name="Kamm K."/>
            <person name="Grimwood J."/>
            <person name="Schmutz J."/>
            <person name="Shapiro H."/>
            <person name="Grigoriev I.V."/>
            <person name="Buss L.W."/>
            <person name="Schierwater B."/>
            <person name="Dellaporta S.L."/>
            <person name="Rokhsar D.S."/>
        </authorList>
    </citation>
    <scope>NUCLEOTIDE SEQUENCE [LARGE SCALE GENOMIC DNA]</scope>
    <source>
        <strain evidence="1 2">Grell-BS-1999</strain>
    </source>
</reference>
<dbReference type="Proteomes" id="UP000009022">
    <property type="component" value="Unassembled WGS sequence"/>
</dbReference>
<organism evidence="1 2">
    <name type="scientific">Trichoplax adhaerens</name>
    <name type="common">Trichoplax reptans</name>
    <dbReference type="NCBI Taxonomy" id="10228"/>
    <lineage>
        <taxon>Eukaryota</taxon>
        <taxon>Metazoa</taxon>
        <taxon>Placozoa</taxon>
        <taxon>Uniplacotomia</taxon>
        <taxon>Trichoplacea</taxon>
        <taxon>Trichoplacidae</taxon>
        <taxon>Trichoplax</taxon>
    </lineage>
</organism>
<dbReference type="SUPFAM" id="SSF63446">
    <property type="entry name" value="Type I dockerin domain"/>
    <property type="match status" value="1"/>
</dbReference>
<dbReference type="GO" id="GO:0000272">
    <property type="term" value="P:polysaccharide catabolic process"/>
    <property type="evidence" value="ECO:0007669"/>
    <property type="project" value="InterPro"/>
</dbReference>
<feature type="non-terminal residue" evidence="1">
    <location>
        <position position="271"/>
    </location>
</feature>
<protein>
    <recommendedName>
        <fullName evidence="3">Dockerin domain-containing protein</fullName>
    </recommendedName>
</protein>
<dbReference type="CTD" id="6759928"/>
<keyword evidence="2" id="KW-1185">Reference proteome</keyword>
<proteinExistence type="predicted"/>
<dbReference type="EMBL" id="DS985578">
    <property type="protein sequence ID" value="EDV18800.1"/>
    <property type="molecule type" value="Genomic_DNA"/>
</dbReference>
<dbReference type="STRING" id="10228.B3SEP5"/>
<dbReference type="InterPro" id="IPR036439">
    <property type="entry name" value="Dockerin_dom_sf"/>
</dbReference>